<sequence>MKEPTIGGTKIGENFMEIRIPDTEILSRVKREIGYLFAQMSHPLLGQRYDGGEEIIGRSPL</sequence>
<keyword evidence="2" id="KW-1185">Reference proteome</keyword>
<proteinExistence type="predicted"/>
<reference evidence="1 2" key="1">
    <citation type="journal article" date="2023" name="Nucleic Acids Res.">
        <title>The hologenome of Daphnia magna reveals possible DNA methylation and microbiome-mediated evolution of the host genome.</title>
        <authorList>
            <person name="Chaturvedi A."/>
            <person name="Li X."/>
            <person name="Dhandapani V."/>
            <person name="Marshall H."/>
            <person name="Kissane S."/>
            <person name="Cuenca-Cambronero M."/>
            <person name="Asole G."/>
            <person name="Calvet F."/>
            <person name="Ruiz-Romero M."/>
            <person name="Marangio P."/>
            <person name="Guigo R."/>
            <person name="Rago D."/>
            <person name="Mirbahai L."/>
            <person name="Eastwood N."/>
            <person name="Colbourne J.K."/>
            <person name="Zhou J."/>
            <person name="Mallon E."/>
            <person name="Orsini L."/>
        </authorList>
    </citation>
    <scope>NUCLEOTIDE SEQUENCE [LARGE SCALE GENOMIC DNA]</scope>
    <source>
        <strain evidence="1">LRV0_1</strain>
    </source>
</reference>
<evidence type="ECO:0008006" key="3">
    <source>
        <dbReference type="Google" id="ProtNLM"/>
    </source>
</evidence>
<name>A0ABR0AZK7_9CRUS</name>
<organism evidence="1 2">
    <name type="scientific">Daphnia magna</name>
    <dbReference type="NCBI Taxonomy" id="35525"/>
    <lineage>
        <taxon>Eukaryota</taxon>
        <taxon>Metazoa</taxon>
        <taxon>Ecdysozoa</taxon>
        <taxon>Arthropoda</taxon>
        <taxon>Crustacea</taxon>
        <taxon>Branchiopoda</taxon>
        <taxon>Diplostraca</taxon>
        <taxon>Cladocera</taxon>
        <taxon>Anomopoda</taxon>
        <taxon>Daphniidae</taxon>
        <taxon>Daphnia</taxon>
    </lineage>
</organism>
<protein>
    <recommendedName>
        <fullName evidence="3">GMP synthase</fullName>
    </recommendedName>
</protein>
<evidence type="ECO:0000313" key="2">
    <source>
        <dbReference type="Proteomes" id="UP001234178"/>
    </source>
</evidence>
<dbReference type="EMBL" id="JAOYFB010000039">
    <property type="protein sequence ID" value="KAK4030510.1"/>
    <property type="molecule type" value="Genomic_DNA"/>
</dbReference>
<gene>
    <name evidence="1" type="ORF">OUZ56_023753</name>
</gene>
<comment type="caution">
    <text evidence="1">The sequence shown here is derived from an EMBL/GenBank/DDBJ whole genome shotgun (WGS) entry which is preliminary data.</text>
</comment>
<dbReference type="Proteomes" id="UP001234178">
    <property type="component" value="Unassembled WGS sequence"/>
</dbReference>
<accession>A0ABR0AZK7</accession>
<evidence type="ECO:0000313" key="1">
    <source>
        <dbReference type="EMBL" id="KAK4030510.1"/>
    </source>
</evidence>